<dbReference type="OrthoDB" id="9806572at2"/>
<name>A0A0F5Q4Z2_9HYPH</name>
<feature type="chain" id="PRO_5002494487" evidence="1">
    <location>
        <begin position="23"/>
        <end position="167"/>
    </location>
</feature>
<evidence type="ECO:0000313" key="3">
    <source>
        <dbReference type="Proteomes" id="UP000033411"/>
    </source>
</evidence>
<sequence>MTKSALALALAASLVLTSAASAQSVRLLGEHRSWSSYAASDTGGAVCFAMTKPTSVAPTPDGYTQAYIYITNRPAENVTTEFNLVAGFQFQPDSMATVTVDGRAFNLFTQNDAAWLDDTSQASSLASAIRAGSRLSVEGTTAGGIKVLQTYSLSGATAAQQSAASGC</sequence>
<dbReference type="STRING" id="1293439.WH87_18345"/>
<feature type="signal peptide" evidence="1">
    <location>
        <begin position="1"/>
        <end position="22"/>
    </location>
</feature>
<proteinExistence type="predicted"/>
<dbReference type="InterPro" id="IPR010642">
    <property type="entry name" value="Invasion_prot_B"/>
</dbReference>
<evidence type="ECO:0000256" key="1">
    <source>
        <dbReference type="SAM" id="SignalP"/>
    </source>
</evidence>
<dbReference type="Proteomes" id="UP000033411">
    <property type="component" value="Unassembled WGS sequence"/>
</dbReference>
<dbReference type="Pfam" id="PF06776">
    <property type="entry name" value="IalB"/>
    <property type="match status" value="1"/>
</dbReference>
<organism evidence="2 3">
    <name type="scientific">Devosia epidermidihirudinis</name>
    <dbReference type="NCBI Taxonomy" id="1293439"/>
    <lineage>
        <taxon>Bacteria</taxon>
        <taxon>Pseudomonadati</taxon>
        <taxon>Pseudomonadota</taxon>
        <taxon>Alphaproteobacteria</taxon>
        <taxon>Hyphomicrobiales</taxon>
        <taxon>Devosiaceae</taxon>
        <taxon>Devosia</taxon>
    </lineage>
</organism>
<dbReference type="RefSeq" id="WP_046139589.1">
    <property type="nucleotide sequence ID" value="NZ_LANJ01000047.1"/>
</dbReference>
<protein>
    <submittedName>
        <fullName evidence="2">Uncharacterized protein</fullName>
    </submittedName>
</protein>
<reference evidence="2 3" key="1">
    <citation type="submission" date="2015-03" db="EMBL/GenBank/DDBJ databases">
        <authorList>
            <person name="Lepp D."/>
            <person name="Hassan Y.I."/>
            <person name="Li X.-Z."/>
            <person name="Zhou T."/>
        </authorList>
    </citation>
    <scope>NUCLEOTIDE SEQUENCE [LARGE SCALE GENOMIC DNA]</scope>
    <source>
        <strain evidence="2 3">E84</strain>
    </source>
</reference>
<dbReference type="AlphaFoldDB" id="A0A0F5Q4Z2"/>
<dbReference type="PATRIC" id="fig|1293439.3.peg.3742"/>
<dbReference type="EMBL" id="LANJ01000047">
    <property type="protein sequence ID" value="KKC35104.1"/>
    <property type="molecule type" value="Genomic_DNA"/>
</dbReference>
<keyword evidence="1" id="KW-0732">Signal</keyword>
<evidence type="ECO:0000313" key="2">
    <source>
        <dbReference type="EMBL" id="KKC35104.1"/>
    </source>
</evidence>
<accession>A0A0F5Q4Z2</accession>
<gene>
    <name evidence="2" type="ORF">WH87_18345</name>
</gene>
<comment type="caution">
    <text evidence="2">The sequence shown here is derived from an EMBL/GenBank/DDBJ whole genome shotgun (WGS) entry which is preliminary data.</text>
</comment>
<keyword evidence="3" id="KW-1185">Reference proteome</keyword>